<evidence type="ECO:0000256" key="3">
    <source>
        <dbReference type="ARBA" id="ARBA00022737"/>
    </source>
</evidence>
<comment type="similarity">
    <text evidence="1">Belongs to the recoverin family.</text>
</comment>
<dbReference type="Pfam" id="PF13833">
    <property type="entry name" value="EF-hand_8"/>
    <property type="match status" value="1"/>
</dbReference>
<feature type="domain" description="EF-hand" evidence="6">
    <location>
        <begin position="318"/>
        <end position="353"/>
    </location>
</feature>
<dbReference type="PROSITE" id="PS00018">
    <property type="entry name" value="EF_HAND_1"/>
    <property type="match status" value="3"/>
</dbReference>
<dbReference type="InterPro" id="IPR028846">
    <property type="entry name" value="Recoverin"/>
</dbReference>
<feature type="region of interest" description="Disordered" evidence="5">
    <location>
        <begin position="116"/>
        <end position="192"/>
    </location>
</feature>
<dbReference type="PANTHER" id="PTHR23055:SF167">
    <property type="entry name" value="EF-HAND DOMAIN-CONTAINING PROTEIN"/>
    <property type="match status" value="1"/>
</dbReference>
<dbReference type="InterPro" id="IPR011992">
    <property type="entry name" value="EF-hand-dom_pair"/>
</dbReference>
<feature type="domain" description="EF-hand" evidence="6">
    <location>
        <begin position="282"/>
        <end position="317"/>
    </location>
</feature>
<dbReference type="FunFam" id="1.10.238.10:FF:000009">
    <property type="entry name" value="Visinin-like protein 1"/>
    <property type="match status" value="1"/>
</dbReference>
<keyword evidence="4" id="KW-0106">Calcium</keyword>
<evidence type="ECO:0000259" key="6">
    <source>
        <dbReference type="PROSITE" id="PS50222"/>
    </source>
</evidence>
<feature type="compositionally biased region" description="Low complexity" evidence="5">
    <location>
        <begin position="165"/>
        <end position="175"/>
    </location>
</feature>
<dbReference type="Pfam" id="PF13499">
    <property type="entry name" value="EF-hand_7"/>
    <property type="match status" value="1"/>
</dbReference>
<feature type="compositionally biased region" description="Basic and acidic residues" evidence="5">
    <location>
        <begin position="135"/>
        <end position="150"/>
    </location>
</feature>
<organism evidence="7">
    <name type="scientific">Timema monikensis</name>
    <dbReference type="NCBI Taxonomy" id="170555"/>
    <lineage>
        <taxon>Eukaryota</taxon>
        <taxon>Metazoa</taxon>
        <taxon>Ecdysozoa</taxon>
        <taxon>Arthropoda</taxon>
        <taxon>Hexapoda</taxon>
        <taxon>Insecta</taxon>
        <taxon>Pterygota</taxon>
        <taxon>Neoptera</taxon>
        <taxon>Polyneoptera</taxon>
        <taxon>Phasmatodea</taxon>
        <taxon>Timematodea</taxon>
        <taxon>Timematoidea</taxon>
        <taxon>Timematidae</taxon>
        <taxon>Timema</taxon>
    </lineage>
</organism>
<dbReference type="PROSITE" id="PS50222">
    <property type="entry name" value="EF_HAND_2"/>
    <property type="match status" value="3"/>
</dbReference>
<dbReference type="SMART" id="SM00054">
    <property type="entry name" value="EFh"/>
    <property type="match status" value="3"/>
</dbReference>
<dbReference type="CDD" id="cd00051">
    <property type="entry name" value="EFh"/>
    <property type="match status" value="2"/>
</dbReference>
<gene>
    <name evidence="7" type="ORF">TMSB3V08_LOCUS314</name>
</gene>
<dbReference type="AlphaFoldDB" id="A0A7R9DZ91"/>
<dbReference type="PANTHER" id="PTHR23055">
    <property type="entry name" value="CALCIUM BINDING PROTEINS"/>
    <property type="match status" value="1"/>
</dbReference>
<dbReference type="InterPro" id="IPR018247">
    <property type="entry name" value="EF_Hand_1_Ca_BS"/>
</dbReference>
<dbReference type="Gene3D" id="1.10.238.10">
    <property type="entry name" value="EF-hand"/>
    <property type="match status" value="1"/>
</dbReference>
<proteinExistence type="inferred from homology"/>
<accession>A0A7R9DZ91</accession>
<evidence type="ECO:0000313" key="7">
    <source>
        <dbReference type="EMBL" id="CAD7423324.1"/>
    </source>
</evidence>
<name>A0A7R9DZ91_9NEOP</name>
<dbReference type="EMBL" id="OB792667">
    <property type="protein sequence ID" value="CAD7423324.1"/>
    <property type="molecule type" value="Genomic_DNA"/>
</dbReference>
<sequence>MRLVRTDSKASRSPSLAVPKSRLTWFYSNGEVRYQIPVLCTEALKGNLIEVVGSACRYMDYAWDILVDLSVVEAPNQEVVEELVYPQLHITSREFILLLRIVQAVFGSTGRWTQQYGNDGGGAIPNTQGRGAGATRREVHHGGGGEEQQRGRRPLTHGGGMVSSQQQQQQQQPRQEQQEEQQEEPQVHLRHHHSRPLYRRVFNYFKQAWTGVKFSLDSELEDLETPPRYRPDSLESLCRATRFTEAELKRIYRGFKAECPTGVVKEDTFKGIYSQFFPKGANTSQYAHYVFNTLDQDHSGLLSFEDFVQGLSVLSRGSLDEKLRWTFSLYDINGDGCITKEEMTDIVSAIYDLMGKFAEPCVDDETVKEKVDRIFQKMDLNKDGVVTLEEFLDCCMRDEDISRSMAVFDSAF</sequence>
<keyword evidence="3" id="KW-0677">Repeat</keyword>
<reference evidence="7" key="1">
    <citation type="submission" date="2020-11" db="EMBL/GenBank/DDBJ databases">
        <authorList>
            <person name="Tran Van P."/>
        </authorList>
    </citation>
    <scope>NUCLEOTIDE SEQUENCE</scope>
</reference>
<dbReference type="SUPFAM" id="SSF47473">
    <property type="entry name" value="EF-hand"/>
    <property type="match status" value="1"/>
</dbReference>
<dbReference type="GO" id="GO:0005509">
    <property type="term" value="F:calcium ion binding"/>
    <property type="evidence" value="ECO:0007669"/>
    <property type="project" value="InterPro"/>
</dbReference>
<evidence type="ECO:0000256" key="1">
    <source>
        <dbReference type="ARBA" id="ARBA00006049"/>
    </source>
</evidence>
<protein>
    <recommendedName>
        <fullName evidence="6">EF-hand domain-containing protein</fullName>
    </recommendedName>
</protein>
<evidence type="ECO:0000256" key="4">
    <source>
        <dbReference type="ARBA" id="ARBA00022837"/>
    </source>
</evidence>
<keyword evidence="2" id="KW-0479">Metal-binding</keyword>
<evidence type="ECO:0000256" key="2">
    <source>
        <dbReference type="ARBA" id="ARBA00022723"/>
    </source>
</evidence>
<feature type="domain" description="EF-hand" evidence="6">
    <location>
        <begin position="366"/>
        <end position="401"/>
    </location>
</feature>
<dbReference type="InterPro" id="IPR002048">
    <property type="entry name" value="EF_hand_dom"/>
</dbReference>
<evidence type="ECO:0000256" key="5">
    <source>
        <dbReference type="SAM" id="MobiDB-lite"/>
    </source>
</evidence>
<dbReference type="PRINTS" id="PR00450">
    <property type="entry name" value="RECOVERIN"/>
</dbReference>